<gene>
    <name evidence="1" type="ORF">AVEN_81369_1</name>
</gene>
<evidence type="ECO:0000313" key="2">
    <source>
        <dbReference type="Proteomes" id="UP000499080"/>
    </source>
</evidence>
<protein>
    <submittedName>
        <fullName evidence="1">Uncharacterized protein</fullName>
    </submittedName>
</protein>
<keyword evidence="2" id="KW-1185">Reference proteome</keyword>
<dbReference type="Proteomes" id="UP000499080">
    <property type="component" value="Unassembled WGS sequence"/>
</dbReference>
<evidence type="ECO:0000313" key="1">
    <source>
        <dbReference type="EMBL" id="GBL87770.1"/>
    </source>
</evidence>
<reference evidence="1 2" key="1">
    <citation type="journal article" date="2019" name="Sci. Rep.">
        <title>Orb-weaving spider Araneus ventricosus genome elucidates the spidroin gene catalogue.</title>
        <authorList>
            <person name="Kono N."/>
            <person name="Nakamura H."/>
            <person name="Ohtoshi R."/>
            <person name="Moran D.A.P."/>
            <person name="Shinohara A."/>
            <person name="Yoshida Y."/>
            <person name="Fujiwara M."/>
            <person name="Mori M."/>
            <person name="Tomita M."/>
            <person name="Arakawa K."/>
        </authorList>
    </citation>
    <scope>NUCLEOTIDE SEQUENCE [LARGE SCALE GENOMIC DNA]</scope>
</reference>
<dbReference type="EMBL" id="BGPR01000055">
    <property type="protein sequence ID" value="GBL87770.1"/>
    <property type="molecule type" value="Genomic_DNA"/>
</dbReference>
<sequence>MDIYHKLNRKPTTSLAPFIIDGNPFDAAIRHIVSLSESVEVVWFSVRSIRRIKRKKQYLIVLEELSRKIPPEGESDALHLDGEVTEYSGQETDFETDVEDNPIHEEYNDSDSNTNVCIIHPFNLESYYTLKNKNVYNKISVEFDKNEMAHRVRQPDLSVLKGYLSTKD</sequence>
<accession>A0A4Y2B6E0</accession>
<dbReference type="AlphaFoldDB" id="A0A4Y2B6E0"/>
<comment type="caution">
    <text evidence="1">The sequence shown here is derived from an EMBL/GenBank/DDBJ whole genome shotgun (WGS) entry which is preliminary data.</text>
</comment>
<proteinExistence type="predicted"/>
<name>A0A4Y2B6E0_ARAVE</name>
<organism evidence="1 2">
    <name type="scientific">Araneus ventricosus</name>
    <name type="common">Orbweaver spider</name>
    <name type="synonym">Epeira ventricosa</name>
    <dbReference type="NCBI Taxonomy" id="182803"/>
    <lineage>
        <taxon>Eukaryota</taxon>
        <taxon>Metazoa</taxon>
        <taxon>Ecdysozoa</taxon>
        <taxon>Arthropoda</taxon>
        <taxon>Chelicerata</taxon>
        <taxon>Arachnida</taxon>
        <taxon>Araneae</taxon>
        <taxon>Araneomorphae</taxon>
        <taxon>Entelegynae</taxon>
        <taxon>Araneoidea</taxon>
        <taxon>Araneidae</taxon>
        <taxon>Araneus</taxon>
    </lineage>
</organism>